<evidence type="ECO:0000256" key="4">
    <source>
        <dbReference type="SAM" id="SignalP"/>
    </source>
</evidence>
<comment type="similarity">
    <text evidence="3">Belongs to the PMEI family.</text>
</comment>
<dbReference type="GeneID" id="108807365"/>
<dbReference type="AlphaFoldDB" id="A0A6J0JHN5"/>
<evidence type="ECO:0000313" key="8">
    <source>
        <dbReference type="RefSeq" id="XP_056853054.1"/>
    </source>
</evidence>
<keyword evidence="2" id="KW-1015">Disulfide bond</keyword>
<dbReference type="NCBIfam" id="TIGR01614">
    <property type="entry name" value="PME_inhib"/>
    <property type="match status" value="1"/>
</dbReference>
<gene>
    <name evidence="7" type="primary">LOC108807365</name>
    <name evidence="8" type="synonym">LOC130502300</name>
</gene>
<protein>
    <submittedName>
        <fullName evidence="7 8">Pectinesterase inhibitor 2-like</fullName>
    </submittedName>
</protein>
<dbReference type="RefSeq" id="XP_056853054.1">
    <property type="nucleotide sequence ID" value="XM_056997074.1"/>
</dbReference>
<dbReference type="PANTHER" id="PTHR36710">
    <property type="entry name" value="PECTINESTERASE INHIBITOR-LIKE"/>
    <property type="match status" value="1"/>
</dbReference>
<keyword evidence="6" id="KW-1185">Reference proteome</keyword>
<dbReference type="InterPro" id="IPR006501">
    <property type="entry name" value="Pectinesterase_inhib_dom"/>
</dbReference>
<sequence>MATAYMMNNLLVSCLMFFVMIGSLNAKPPDIKAICGKAKNTFFCTNYTKSITKTSAADIKTFATTILGSAQITAITGVTRYENLAKRPYPALEKEATACARLYKNTITSLGEATKSSRSGDGPGLKNKVSAAMLGPTRCQDRVAKFKADPSIPKLFKPTIYYKDDFEDFCDIVLVISDMM</sequence>
<evidence type="ECO:0000256" key="2">
    <source>
        <dbReference type="ARBA" id="ARBA00023157"/>
    </source>
</evidence>
<organism evidence="6 7">
    <name type="scientific">Raphanus sativus</name>
    <name type="common">Radish</name>
    <name type="synonym">Raphanus raphanistrum var. sativus</name>
    <dbReference type="NCBI Taxonomy" id="3726"/>
    <lineage>
        <taxon>Eukaryota</taxon>
        <taxon>Viridiplantae</taxon>
        <taxon>Streptophyta</taxon>
        <taxon>Embryophyta</taxon>
        <taxon>Tracheophyta</taxon>
        <taxon>Spermatophyta</taxon>
        <taxon>Magnoliopsida</taxon>
        <taxon>eudicotyledons</taxon>
        <taxon>Gunneridae</taxon>
        <taxon>Pentapetalae</taxon>
        <taxon>rosids</taxon>
        <taxon>malvids</taxon>
        <taxon>Brassicales</taxon>
        <taxon>Brassicaceae</taxon>
        <taxon>Brassiceae</taxon>
        <taxon>Raphanus</taxon>
    </lineage>
</organism>
<dbReference type="CDD" id="cd15797">
    <property type="entry name" value="PMEI"/>
    <property type="match status" value="1"/>
</dbReference>
<dbReference type="PANTHER" id="PTHR36710:SF14">
    <property type="entry name" value="PECTINESTERASE INHIBITOR 2"/>
    <property type="match status" value="1"/>
</dbReference>
<evidence type="ECO:0000259" key="5">
    <source>
        <dbReference type="SMART" id="SM00856"/>
    </source>
</evidence>
<feature type="domain" description="Pectinesterase inhibitor" evidence="5">
    <location>
        <begin position="26"/>
        <end position="176"/>
    </location>
</feature>
<dbReference type="SUPFAM" id="SSF101148">
    <property type="entry name" value="Plant invertase/pectin methylesterase inhibitor"/>
    <property type="match status" value="1"/>
</dbReference>
<feature type="signal peptide" evidence="4">
    <location>
        <begin position="1"/>
        <end position="26"/>
    </location>
</feature>
<evidence type="ECO:0000256" key="1">
    <source>
        <dbReference type="ARBA" id="ARBA00022729"/>
    </source>
</evidence>
<dbReference type="SMART" id="SM00856">
    <property type="entry name" value="PMEI"/>
    <property type="match status" value="1"/>
</dbReference>
<dbReference type="InterPro" id="IPR052421">
    <property type="entry name" value="PCW_Enzyme_Inhibitor"/>
</dbReference>
<dbReference type="InterPro" id="IPR034086">
    <property type="entry name" value="PMEI_plant"/>
</dbReference>
<dbReference type="GO" id="GO:0046910">
    <property type="term" value="F:pectinesterase inhibitor activity"/>
    <property type="evidence" value="ECO:0007669"/>
    <property type="project" value="InterPro"/>
</dbReference>
<dbReference type="KEGG" id="rsz:130502300"/>
<evidence type="ECO:0000313" key="7">
    <source>
        <dbReference type="RefSeq" id="XP_018435143.1"/>
    </source>
</evidence>
<name>A0A6J0JHN5_RAPSA</name>
<dbReference type="OrthoDB" id="764172at2759"/>
<dbReference type="Gene3D" id="1.20.140.40">
    <property type="entry name" value="Invertase/pectin methylesterase inhibitor family protein"/>
    <property type="match status" value="1"/>
</dbReference>
<dbReference type="RefSeq" id="XP_018435143.1">
    <property type="nucleotide sequence ID" value="XM_018579641.2"/>
</dbReference>
<accession>A0A6J0JHN5</accession>
<dbReference type="KEGG" id="rsz:108807365"/>
<dbReference type="InterPro" id="IPR035513">
    <property type="entry name" value="Invertase/methylesterase_inhib"/>
</dbReference>
<dbReference type="Pfam" id="PF04043">
    <property type="entry name" value="PMEI"/>
    <property type="match status" value="1"/>
</dbReference>
<reference evidence="6" key="1">
    <citation type="journal article" date="2019" name="Database">
        <title>The radish genome database (RadishGD): an integrated information resource for radish genomics.</title>
        <authorList>
            <person name="Yu H.J."/>
            <person name="Baek S."/>
            <person name="Lee Y.J."/>
            <person name="Cho A."/>
            <person name="Mun J.H."/>
        </authorList>
    </citation>
    <scope>NUCLEOTIDE SEQUENCE [LARGE SCALE GENOMIC DNA]</scope>
    <source>
        <strain evidence="6">cv. WK10039</strain>
    </source>
</reference>
<proteinExistence type="inferred from homology"/>
<dbReference type="Proteomes" id="UP000504610">
    <property type="component" value="Chromosome 6"/>
</dbReference>
<reference evidence="7 8" key="2">
    <citation type="submission" date="2025-04" db="UniProtKB">
        <authorList>
            <consortium name="RefSeq"/>
        </authorList>
    </citation>
    <scope>IDENTIFICATION</scope>
    <source>
        <tissue evidence="7 8">Leaf</tissue>
    </source>
</reference>
<evidence type="ECO:0000256" key="3">
    <source>
        <dbReference type="ARBA" id="ARBA00038471"/>
    </source>
</evidence>
<feature type="chain" id="PRO_5044637552" evidence="4">
    <location>
        <begin position="27"/>
        <end position="180"/>
    </location>
</feature>
<evidence type="ECO:0000313" key="6">
    <source>
        <dbReference type="Proteomes" id="UP000504610"/>
    </source>
</evidence>
<keyword evidence="1 4" id="KW-0732">Signal</keyword>